<dbReference type="InterPro" id="IPR007497">
    <property type="entry name" value="SIMPL/DUF541"/>
</dbReference>
<gene>
    <name evidence="2" type="ORF">SHEWBE_4310</name>
</gene>
<dbReference type="PANTHER" id="PTHR34387">
    <property type="entry name" value="SLR1258 PROTEIN"/>
    <property type="match status" value="1"/>
</dbReference>
<accession>A0A330MB79</accession>
<dbReference type="EMBL" id="LS483452">
    <property type="protein sequence ID" value="SQH78270.1"/>
    <property type="molecule type" value="Genomic_DNA"/>
</dbReference>
<proteinExistence type="predicted"/>
<feature type="chain" id="PRO_5016452796" description="Oxidative stress defense protein" evidence="1">
    <location>
        <begin position="24"/>
        <end position="233"/>
    </location>
</feature>
<reference evidence="3" key="1">
    <citation type="submission" date="2018-06" db="EMBL/GenBank/DDBJ databases">
        <authorList>
            <person name="Cea G.-C."/>
            <person name="William W."/>
        </authorList>
    </citation>
    <scope>NUCLEOTIDE SEQUENCE [LARGE SCALE GENOMIC DNA]</scope>
    <source>
        <strain evidence="3">DB21MT-2</strain>
    </source>
</reference>
<evidence type="ECO:0000313" key="3">
    <source>
        <dbReference type="Proteomes" id="UP000250123"/>
    </source>
</evidence>
<evidence type="ECO:0000256" key="1">
    <source>
        <dbReference type="SAM" id="SignalP"/>
    </source>
</evidence>
<sequence>MNKTLLAALVSSSLIFVSPLIQAAELSFPHLETVGTSQLQVDADMAEINVEVTVKEKTAKAAKDTSDQAVAKFIARLKQAGIARDKIHSANLNLQPQYHYQQDKPAELTGYRASRRLVVTVDDLSRLNEILDSALEEGINRINNITLKTSKEEEYIDKARLAAIQDAQRKAKKLAEGFGEKIKGIWEIRYLNQRPVQPVMLRMNAGPSYDIAASYQQGQITIRDRVEVIYRLK</sequence>
<organism evidence="2 3">
    <name type="scientific">Shewanella benthica</name>
    <dbReference type="NCBI Taxonomy" id="43661"/>
    <lineage>
        <taxon>Bacteria</taxon>
        <taxon>Pseudomonadati</taxon>
        <taxon>Pseudomonadota</taxon>
        <taxon>Gammaproteobacteria</taxon>
        <taxon>Alteromonadales</taxon>
        <taxon>Shewanellaceae</taxon>
        <taxon>Shewanella</taxon>
    </lineage>
</organism>
<feature type="signal peptide" evidence="1">
    <location>
        <begin position="1"/>
        <end position="23"/>
    </location>
</feature>
<dbReference type="AlphaFoldDB" id="A0A330MB79"/>
<keyword evidence="1" id="KW-0732">Signal</keyword>
<name>A0A330MB79_9GAMM</name>
<dbReference type="OrthoDB" id="5985609at2"/>
<dbReference type="InterPro" id="IPR052022">
    <property type="entry name" value="26kDa_periplasmic_antigen"/>
</dbReference>
<dbReference type="Gene3D" id="3.30.70.2970">
    <property type="entry name" value="Protein of unknown function (DUF541), domain 2"/>
    <property type="match status" value="1"/>
</dbReference>
<dbReference type="GO" id="GO:0006974">
    <property type="term" value="P:DNA damage response"/>
    <property type="evidence" value="ECO:0007669"/>
    <property type="project" value="TreeGrafter"/>
</dbReference>
<dbReference type="PANTHER" id="PTHR34387:SF1">
    <property type="entry name" value="PERIPLASMIC IMMUNOGENIC PROTEIN"/>
    <property type="match status" value="1"/>
</dbReference>
<evidence type="ECO:0000313" key="2">
    <source>
        <dbReference type="EMBL" id="SQH78270.1"/>
    </source>
</evidence>
<dbReference type="KEGG" id="sbk:SHEWBE_4310"/>
<evidence type="ECO:0008006" key="4">
    <source>
        <dbReference type="Google" id="ProtNLM"/>
    </source>
</evidence>
<dbReference type="RefSeq" id="WP_112353862.1">
    <property type="nucleotide sequence ID" value="NZ_LS483452.1"/>
</dbReference>
<dbReference type="Pfam" id="PF04402">
    <property type="entry name" value="SIMPL"/>
    <property type="match status" value="1"/>
</dbReference>
<dbReference type="Gene3D" id="3.30.110.170">
    <property type="entry name" value="Protein of unknown function (DUF541), domain 1"/>
    <property type="match status" value="1"/>
</dbReference>
<protein>
    <recommendedName>
        <fullName evidence="4">Oxidative stress defense protein</fullName>
    </recommendedName>
</protein>
<dbReference type="Proteomes" id="UP000250123">
    <property type="component" value="Chromosome SHEWBE"/>
</dbReference>
<dbReference type="NCBIfam" id="NF008299">
    <property type="entry name" value="PRK11087.1"/>
    <property type="match status" value="1"/>
</dbReference>